<organism evidence="2 3">
    <name type="scientific">Guyparkeria halophila</name>
    <dbReference type="NCBI Taxonomy" id="47960"/>
    <lineage>
        <taxon>Bacteria</taxon>
        <taxon>Pseudomonadati</taxon>
        <taxon>Pseudomonadota</taxon>
        <taxon>Gammaproteobacteria</taxon>
        <taxon>Chromatiales</taxon>
        <taxon>Thioalkalibacteraceae</taxon>
        <taxon>Guyparkeria</taxon>
    </lineage>
</organism>
<protein>
    <submittedName>
        <fullName evidence="2">DUF1109 domain-containing protein</fullName>
    </submittedName>
</protein>
<gene>
    <name evidence="2" type="ORF">SR882_03570</name>
</gene>
<sequence>MKTDELVSLLAAGEVAVPRRMLPSRLALATAAGLLASIALMLGLLGIRSDLPQAAMDPMFWVKIGFAGLLIVAGLLATWRLGRPGIKLGRLPPSTTALPVLLLWLLALASLSQATPSQRVTLLLGETWSSCAFLIALLAAPLLASTLWAMRGMAPTRLRLAGASAGLFSGSLAALVYSLHCPEMTAPFIALWYLLGVAIPTTLGAWLGPRLLHW</sequence>
<evidence type="ECO:0000313" key="3">
    <source>
        <dbReference type="Proteomes" id="UP001327459"/>
    </source>
</evidence>
<dbReference type="EMBL" id="CP140153">
    <property type="protein sequence ID" value="WQH16995.1"/>
    <property type="molecule type" value="Genomic_DNA"/>
</dbReference>
<feature type="transmembrane region" description="Helical" evidence="1">
    <location>
        <begin position="26"/>
        <end position="47"/>
    </location>
</feature>
<keyword evidence="3" id="KW-1185">Reference proteome</keyword>
<evidence type="ECO:0000313" key="2">
    <source>
        <dbReference type="EMBL" id="WQH16995.1"/>
    </source>
</evidence>
<keyword evidence="1" id="KW-1133">Transmembrane helix</keyword>
<evidence type="ECO:0000256" key="1">
    <source>
        <dbReference type="SAM" id="Phobius"/>
    </source>
</evidence>
<feature type="transmembrane region" description="Helical" evidence="1">
    <location>
        <begin position="91"/>
        <end position="115"/>
    </location>
</feature>
<feature type="transmembrane region" description="Helical" evidence="1">
    <location>
        <begin position="160"/>
        <end position="180"/>
    </location>
</feature>
<accession>A0ABZ0YXV5</accession>
<dbReference type="Proteomes" id="UP001327459">
    <property type="component" value="Chromosome"/>
</dbReference>
<feature type="transmembrane region" description="Helical" evidence="1">
    <location>
        <begin position="127"/>
        <end position="148"/>
    </location>
</feature>
<dbReference type="RefSeq" id="WP_322521979.1">
    <property type="nucleotide sequence ID" value="NZ_CP140153.1"/>
</dbReference>
<name>A0ABZ0YXV5_9GAMM</name>
<reference evidence="2 3" key="1">
    <citation type="submission" date="2023-11" db="EMBL/GenBank/DDBJ databases">
        <title>MicrobeMod: A computational toolkit for identifying prokaryotic methylation and restriction-modification with nanopore sequencing.</title>
        <authorList>
            <person name="Crits-Christoph A."/>
            <person name="Kang S.C."/>
            <person name="Lee H."/>
            <person name="Ostrov N."/>
        </authorList>
    </citation>
    <scope>NUCLEOTIDE SEQUENCE [LARGE SCALE GENOMIC DNA]</scope>
    <source>
        <strain evidence="2 3">ATCC 49870</strain>
    </source>
</reference>
<feature type="transmembrane region" description="Helical" evidence="1">
    <location>
        <begin position="59"/>
        <end position="79"/>
    </location>
</feature>
<keyword evidence="1" id="KW-0472">Membrane</keyword>
<dbReference type="InterPro" id="IPR009495">
    <property type="entry name" value="NrsF"/>
</dbReference>
<proteinExistence type="predicted"/>
<keyword evidence="1" id="KW-0812">Transmembrane</keyword>
<dbReference type="Pfam" id="PF06532">
    <property type="entry name" value="NrsF"/>
    <property type="match status" value="1"/>
</dbReference>
<feature type="transmembrane region" description="Helical" evidence="1">
    <location>
        <begin position="186"/>
        <end position="208"/>
    </location>
</feature>